<dbReference type="NCBIfam" id="NF040982">
    <property type="entry name" value="ComGD"/>
    <property type="match status" value="1"/>
</dbReference>
<dbReference type="GO" id="GO:0030420">
    <property type="term" value="P:establishment of competence for transformation"/>
    <property type="evidence" value="ECO:0007669"/>
    <property type="project" value="UniProtKB-KW"/>
</dbReference>
<sequence length="147" mass="16955">MKKPGYTLIELLVVLSILCVMILLVPTVQKSQFEHYQEELFFSDFENFLKVHQTNALATDQNSFIHFIKPPINRIEFKVAGQDDLTRIITLPPSLELVTNYDLVFKKHTGTPSKAGRIAFRNKKEKIVYKIQPASGRYSVERTPLPY</sequence>
<feature type="transmembrane region" description="Helical" evidence="3">
    <location>
        <begin position="6"/>
        <end position="25"/>
    </location>
</feature>
<reference evidence="4 5" key="1">
    <citation type="submission" date="2016-10" db="EMBL/GenBank/DDBJ databases">
        <authorList>
            <person name="de Groot N.N."/>
        </authorList>
    </citation>
    <scope>NUCLEOTIDE SEQUENCE [LARGE SCALE GENOMIC DNA]</scope>
    <source>
        <strain evidence="4 5">DSM 15827</strain>
    </source>
</reference>
<gene>
    <name evidence="4" type="ORF">SAMN05421767_1174</name>
</gene>
<dbReference type="Proteomes" id="UP000198556">
    <property type="component" value="Unassembled WGS sequence"/>
</dbReference>
<evidence type="ECO:0000256" key="3">
    <source>
        <dbReference type="SAM" id="Phobius"/>
    </source>
</evidence>
<dbReference type="EMBL" id="FOGF01000017">
    <property type="protein sequence ID" value="SER05894.1"/>
    <property type="molecule type" value="Genomic_DNA"/>
</dbReference>
<evidence type="ECO:0000256" key="1">
    <source>
        <dbReference type="ARBA" id="ARBA00004241"/>
    </source>
</evidence>
<keyword evidence="2" id="KW-0178">Competence</keyword>
<dbReference type="STRING" id="137733.SAMN05421767_1174"/>
<protein>
    <submittedName>
        <fullName evidence="4">Competence protein ComGD</fullName>
    </submittedName>
</protein>
<organism evidence="4 5">
    <name type="scientific">Granulicatella balaenopterae</name>
    <dbReference type="NCBI Taxonomy" id="137733"/>
    <lineage>
        <taxon>Bacteria</taxon>
        <taxon>Bacillati</taxon>
        <taxon>Bacillota</taxon>
        <taxon>Bacilli</taxon>
        <taxon>Lactobacillales</taxon>
        <taxon>Carnobacteriaceae</taxon>
        <taxon>Granulicatella</taxon>
    </lineage>
</organism>
<dbReference type="OrthoDB" id="2328549at2"/>
<dbReference type="GO" id="GO:0009986">
    <property type="term" value="C:cell surface"/>
    <property type="evidence" value="ECO:0007669"/>
    <property type="project" value="UniProtKB-SubCell"/>
</dbReference>
<keyword evidence="5" id="KW-1185">Reference proteome</keyword>
<dbReference type="PIRSF" id="PIRSF021292">
    <property type="entry name" value="Competence_ComGD"/>
    <property type="match status" value="1"/>
</dbReference>
<dbReference type="NCBIfam" id="TIGR02532">
    <property type="entry name" value="IV_pilin_GFxxxE"/>
    <property type="match status" value="1"/>
</dbReference>
<keyword evidence="3" id="KW-0812">Transmembrane</keyword>
<proteinExistence type="predicted"/>
<dbReference type="InterPro" id="IPR016785">
    <property type="entry name" value="ComGD"/>
</dbReference>
<dbReference type="Pfam" id="PF07963">
    <property type="entry name" value="N_methyl"/>
    <property type="match status" value="1"/>
</dbReference>
<name>A0A1H9L367_9LACT</name>
<accession>A0A1H9L367</accession>
<dbReference type="RefSeq" id="WP_089746616.1">
    <property type="nucleotide sequence ID" value="NZ_FOGF01000017.1"/>
</dbReference>
<comment type="subcellular location">
    <subcellularLocation>
        <location evidence="1">Cell surface</location>
    </subcellularLocation>
</comment>
<keyword evidence="3" id="KW-1133">Transmembrane helix</keyword>
<evidence type="ECO:0000256" key="2">
    <source>
        <dbReference type="ARBA" id="ARBA00023287"/>
    </source>
</evidence>
<dbReference type="AlphaFoldDB" id="A0A1H9L367"/>
<evidence type="ECO:0000313" key="5">
    <source>
        <dbReference type="Proteomes" id="UP000198556"/>
    </source>
</evidence>
<dbReference type="InterPro" id="IPR012902">
    <property type="entry name" value="N_methyl_site"/>
</dbReference>
<keyword evidence="3" id="KW-0472">Membrane</keyword>
<evidence type="ECO:0000313" key="4">
    <source>
        <dbReference type="EMBL" id="SER05894.1"/>
    </source>
</evidence>